<dbReference type="OrthoDB" id="2985014at2759"/>
<dbReference type="AlphaFoldDB" id="A0A2A6D2J5"/>
<proteinExistence type="predicted"/>
<dbReference type="GO" id="GO:0022857">
    <property type="term" value="F:transmembrane transporter activity"/>
    <property type="evidence" value="ECO:0007669"/>
    <property type="project" value="InterPro"/>
</dbReference>
<gene>
    <name evidence="2" type="primary">WBGene00110062</name>
</gene>
<dbReference type="Proteomes" id="UP000005239">
    <property type="component" value="Unassembled WGS sequence"/>
</dbReference>
<sequence length="496" mass="54693">MQPEIDMSDDLHMKKGRYRYVILTIVGLHLSFVLASVITFNSAFVSMQDLSTSPLYPAVLNGTILDPDWASNDLPMSDRRFVWTPMMKALSYAGAFGGNVVCVQPMVYVIRRFGVHRAMTFIGIYLFKLRLLGAFTCAFTPLALSISFGLFVFFRCVNGLTFSMLFTVAGVVCNDWAPLVERGIFVAVLTGHVEIAAMFTMPVGGAVASKIGWPYAFYLNGIILACITGLFAFLYRDSPSKHPFVCEWEVQKINRGKSKLQASGSSATPPYRAIFSSPVIWASWVAVIGTFFVSQFTITWSPIYLNKVLLYSPAMTGLISVIPLVCQLLIKFFSGLMSDKLHCVDDVTKLRLFNSIALVGGAVFFAVASIITPTTNWIDTFLCLAPVALLGFHAGGYPKCLIMTSRQYSSFVMSVVQMVSCGTMFIGSFAIPLIAPDNSFDEWRKVFILYASMLVVTNTVFVIFARAKAASWTEEHGKRTNRVASIDGNLSQVSSQ</sequence>
<protein>
    <submittedName>
        <fullName evidence="2">Membrane transporter</fullName>
    </submittedName>
</protein>
<evidence type="ECO:0000313" key="2">
    <source>
        <dbReference type="EnsemblMetazoa" id="PPA20508.1"/>
    </source>
</evidence>
<dbReference type="PANTHER" id="PTHR45757">
    <property type="entry name" value="PROTEIN CBG23364-RELATED"/>
    <property type="match status" value="1"/>
</dbReference>
<dbReference type="SUPFAM" id="SSF103473">
    <property type="entry name" value="MFS general substrate transporter"/>
    <property type="match status" value="1"/>
</dbReference>
<keyword evidence="3" id="KW-1185">Reference proteome</keyword>
<dbReference type="InterPro" id="IPR036259">
    <property type="entry name" value="MFS_trans_sf"/>
</dbReference>
<organism evidence="2 3">
    <name type="scientific">Pristionchus pacificus</name>
    <name type="common">Parasitic nematode worm</name>
    <dbReference type="NCBI Taxonomy" id="54126"/>
    <lineage>
        <taxon>Eukaryota</taxon>
        <taxon>Metazoa</taxon>
        <taxon>Ecdysozoa</taxon>
        <taxon>Nematoda</taxon>
        <taxon>Chromadorea</taxon>
        <taxon>Rhabditida</taxon>
        <taxon>Rhabditina</taxon>
        <taxon>Diplogasteromorpha</taxon>
        <taxon>Diplogasteroidea</taxon>
        <taxon>Neodiplogasteridae</taxon>
        <taxon>Pristionchus</taxon>
    </lineage>
</organism>
<reference evidence="2" key="2">
    <citation type="submission" date="2022-06" db="UniProtKB">
        <authorList>
            <consortium name="EnsemblMetazoa"/>
        </authorList>
    </citation>
    <scope>IDENTIFICATION</scope>
    <source>
        <strain evidence="2">PS312</strain>
    </source>
</reference>
<dbReference type="PANTHER" id="PTHR45757:SF18">
    <property type="entry name" value="MAJOR FACILITATOR SUPERFAMILY (MFS) PROFILE DOMAIN-CONTAINING PROTEIN"/>
    <property type="match status" value="1"/>
</dbReference>
<evidence type="ECO:0000256" key="1">
    <source>
        <dbReference type="ARBA" id="ARBA00004141"/>
    </source>
</evidence>
<dbReference type="Pfam" id="PF07690">
    <property type="entry name" value="MFS_1"/>
    <property type="match status" value="1"/>
</dbReference>
<name>A0A2A6D2J5_PRIPA</name>
<dbReference type="GO" id="GO:0016020">
    <property type="term" value="C:membrane"/>
    <property type="evidence" value="ECO:0007669"/>
    <property type="project" value="UniProtKB-SubCell"/>
</dbReference>
<accession>A0A8R1YG59</accession>
<comment type="subcellular location">
    <subcellularLocation>
        <location evidence="1">Membrane</location>
        <topology evidence="1">Multi-pass membrane protein</topology>
    </subcellularLocation>
</comment>
<accession>A0A2A6D2J5</accession>
<evidence type="ECO:0000313" key="3">
    <source>
        <dbReference type="Proteomes" id="UP000005239"/>
    </source>
</evidence>
<reference evidence="3" key="1">
    <citation type="journal article" date="2008" name="Nat. Genet.">
        <title>The Pristionchus pacificus genome provides a unique perspective on nematode lifestyle and parasitism.</title>
        <authorList>
            <person name="Dieterich C."/>
            <person name="Clifton S.W."/>
            <person name="Schuster L.N."/>
            <person name="Chinwalla A."/>
            <person name="Delehaunty K."/>
            <person name="Dinkelacker I."/>
            <person name="Fulton L."/>
            <person name="Fulton R."/>
            <person name="Godfrey J."/>
            <person name="Minx P."/>
            <person name="Mitreva M."/>
            <person name="Roeseler W."/>
            <person name="Tian H."/>
            <person name="Witte H."/>
            <person name="Yang S.P."/>
            <person name="Wilson R.K."/>
            <person name="Sommer R.J."/>
        </authorList>
    </citation>
    <scope>NUCLEOTIDE SEQUENCE [LARGE SCALE GENOMIC DNA]</scope>
    <source>
        <strain evidence="3">PS312</strain>
    </source>
</reference>
<dbReference type="InterPro" id="IPR020846">
    <property type="entry name" value="MFS_dom"/>
</dbReference>
<dbReference type="Gene3D" id="1.20.1250.20">
    <property type="entry name" value="MFS general substrate transporter like domains"/>
    <property type="match status" value="2"/>
</dbReference>
<dbReference type="InterPro" id="IPR011701">
    <property type="entry name" value="MFS"/>
</dbReference>
<dbReference type="EnsemblMetazoa" id="PPA20508.1">
    <property type="protein sequence ID" value="PPA20508.1"/>
    <property type="gene ID" value="WBGene00110062"/>
</dbReference>
<dbReference type="PROSITE" id="PS50850">
    <property type="entry name" value="MFS"/>
    <property type="match status" value="1"/>
</dbReference>